<dbReference type="AlphaFoldDB" id="A0AAV6ZSN6"/>
<comment type="caution">
    <text evidence="2">The sequence shown here is derived from an EMBL/GenBank/DDBJ whole genome shotgun (WGS) entry which is preliminary data.</text>
</comment>
<proteinExistence type="predicted"/>
<organism evidence="2 3">
    <name type="scientific">Engystomops pustulosus</name>
    <name type="common">Tungara frog</name>
    <name type="synonym">Physalaemus pustulosus</name>
    <dbReference type="NCBI Taxonomy" id="76066"/>
    <lineage>
        <taxon>Eukaryota</taxon>
        <taxon>Metazoa</taxon>
        <taxon>Chordata</taxon>
        <taxon>Craniata</taxon>
        <taxon>Vertebrata</taxon>
        <taxon>Euteleostomi</taxon>
        <taxon>Amphibia</taxon>
        <taxon>Batrachia</taxon>
        <taxon>Anura</taxon>
        <taxon>Neobatrachia</taxon>
        <taxon>Hyloidea</taxon>
        <taxon>Leptodactylidae</taxon>
        <taxon>Leiuperinae</taxon>
        <taxon>Engystomops</taxon>
    </lineage>
</organism>
<evidence type="ECO:0000256" key="1">
    <source>
        <dbReference type="SAM" id="MobiDB-lite"/>
    </source>
</evidence>
<evidence type="ECO:0000313" key="3">
    <source>
        <dbReference type="Proteomes" id="UP000824782"/>
    </source>
</evidence>
<gene>
    <name evidence="2" type="ORF">GDO81_026947</name>
</gene>
<feature type="region of interest" description="Disordered" evidence="1">
    <location>
        <begin position="1"/>
        <end position="56"/>
    </location>
</feature>
<sequence>MGCGPSADAVTRECRDWNDSEGRPPTQTTDVPHESEIEEMQKDVNRQQWNLKGCKI</sequence>
<dbReference type="Proteomes" id="UP000824782">
    <property type="component" value="Unassembled WGS sequence"/>
</dbReference>
<dbReference type="EMBL" id="WNYA01000065">
    <property type="protein sequence ID" value="KAG8550290.1"/>
    <property type="molecule type" value="Genomic_DNA"/>
</dbReference>
<feature type="compositionally biased region" description="Basic and acidic residues" evidence="1">
    <location>
        <begin position="31"/>
        <end position="45"/>
    </location>
</feature>
<feature type="compositionally biased region" description="Basic and acidic residues" evidence="1">
    <location>
        <begin position="10"/>
        <end position="22"/>
    </location>
</feature>
<name>A0AAV6ZSN6_ENGPU</name>
<accession>A0AAV6ZSN6</accession>
<reference evidence="2" key="1">
    <citation type="thesis" date="2020" institute="ProQuest LLC" country="789 East Eisenhower Parkway, Ann Arbor, MI, USA">
        <title>Comparative Genomics and Chromosome Evolution.</title>
        <authorList>
            <person name="Mudd A.B."/>
        </authorList>
    </citation>
    <scope>NUCLEOTIDE SEQUENCE</scope>
    <source>
        <strain evidence="2">237g6f4</strain>
        <tissue evidence="2">Blood</tissue>
    </source>
</reference>
<keyword evidence="3" id="KW-1185">Reference proteome</keyword>
<evidence type="ECO:0000313" key="2">
    <source>
        <dbReference type="EMBL" id="KAG8550290.1"/>
    </source>
</evidence>
<protein>
    <submittedName>
        <fullName evidence="2">Uncharacterized protein</fullName>
    </submittedName>
</protein>